<dbReference type="STRING" id="94643.A0A2A9MBA0"/>
<evidence type="ECO:0000313" key="2">
    <source>
        <dbReference type="EMBL" id="PFH35159.1"/>
    </source>
</evidence>
<proteinExistence type="predicted"/>
<dbReference type="GO" id="GO:0051082">
    <property type="term" value="F:unfolded protein binding"/>
    <property type="evidence" value="ECO:0007669"/>
    <property type="project" value="TreeGrafter"/>
</dbReference>
<dbReference type="InterPro" id="IPR018253">
    <property type="entry name" value="DnaJ_domain_CS"/>
</dbReference>
<sequence length="419" mass="47379">MEDLIFHMFFVVPLTRWITNPERAWNRKSQRNGIILAVLALFCIGVIQSSRDSENYYETLGVPPGAPPKVVAGAYRKLSLQYHPDKNPHPDAKEIFEKIREAHEVLGNEKRRNSYCRFGDFSKEGEIDEEQFYDVLFLAVFQLLIPFLFAYLYTYGEDSVASRKIFACYVATSFSLEVLLRFDASAFDILSFVPFVGNLLPFEKIRLLHAWMPVVLNGLLLLGSELADVEDDILDSASRHILNSNLDALPCMERFLEAAEATLRASGGVAVKRAWIARGAGVAERSAADKALIAWVSGAEPKADLDEAARTRLRELGYVEVLHYVRPWRLNPAVVSEEMPDLWGAAMKPEVRNWPADLTMEDIATRAECTERGWDRRHDAILKLLDDAEEEDEKTGRGISVGTIIFFGSLLLRWYRGSS</sequence>
<dbReference type="VEuPathDB" id="ToxoDB:BESB_060460"/>
<dbReference type="SMART" id="SM00271">
    <property type="entry name" value="DnaJ"/>
    <property type="match status" value="1"/>
</dbReference>
<dbReference type="SUPFAM" id="SSF46565">
    <property type="entry name" value="Chaperone J-domain"/>
    <property type="match status" value="1"/>
</dbReference>
<dbReference type="InterPro" id="IPR001623">
    <property type="entry name" value="DnaJ_domain"/>
</dbReference>
<protein>
    <submittedName>
        <fullName evidence="2">DnaJ domain-containing protein</fullName>
    </submittedName>
</protein>
<dbReference type="PANTHER" id="PTHR43096">
    <property type="entry name" value="DNAJ HOMOLOG 1, MITOCHONDRIAL-RELATED"/>
    <property type="match status" value="1"/>
</dbReference>
<reference evidence="2 3" key="1">
    <citation type="submission" date="2017-09" db="EMBL/GenBank/DDBJ databases">
        <title>Genome sequencing of Besnoitia besnoiti strain Bb-Ger1.</title>
        <authorList>
            <person name="Schares G."/>
            <person name="Venepally P."/>
            <person name="Lorenzi H.A."/>
        </authorList>
    </citation>
    <scope>NUCLEOTIDE SEQUENCE [LARGE SCALE GENOMIC DNA]</scope>
    <source>
        <strain evidence="2 3">Bb-Ger1</strain>
    </source>
</reference>
<dbReference type="PROSITE" id="PS50076">
    <property type="entry name" value="DNAJ_2"/>
    <property type="match status" value="1"/>
</dbReference>
<dbReference type="Proteomes" id="UP000224006">
    <property type="component" value="Chromosome V"/>
</dbReference>
<dbReference type="Pfam" id="PF00226">
    <property type="entry name" value="DnaJ"/>
    <property type="match status" value="1"/>
</dbReference>
<gene>
    <name evidence="2" type="ORF">BESB_060460</name>
</gene>
<organism evidence="2 3">
    <name type="scientific">Besnoitia besnoiti</name>
    <name type="common">Apicomplexan protozoan</name>
    <dbReference type="NCBI Taxonomy" id="94643"/>
    <lineage>
        <taxon>Eukaryota</taxon>
        <taxon>Sar</taxon>
        <taxon>Alveolata</taxon>
        <taxon>Apicomplexa</taxon>
        <taxon>Conoidasida</taxon>
        <taxon>Coccidia</taxon>
        <taxon>Eucoccidiorida</taxon>
        <taxon>Eimeriorina</taxon>
        <taxon>Sarcocystidae</taxon>
        <taxon>Besnoitia</taxon>
    </lineage>
</organism>
<dbReference type="PRINTS" id="PR00625">
    <property type="entry name" value="JDOMAIN"/>
</dbReference>
<evidence type="ECO:0000259" key="1">
    <source>
        <dbReference type="PROSITE" id="PS50076"/>
    </source>
</evidence>
<dbReference type="RefSeq" id="XP_029219168.1">
    <property type="nucleotide sequence ID" value="XM_029364460.1"/>
</dbReference>
<name>A0A2A9MBA0_BESBE</name>
<dbReference type="KEGG" id="bbes:BESB_060460"/>
<dbReference type="Gene3D" id="1.10.287.110">
    <property type="entry name" value="DnaJ domain"/>
    <property type="match status" value="1"/>
</dbReference>
<dbReference type="CDD" id="cd06257">
    <property type="entry name" value="DnaJ"/>
    <property type="match status" value="1"/>
</dbReference>
<comment type="caution">
    <text evidence="2">The sequence shown here is derived from an EMBL/GenBank/DDBJ whole genome shotgun (WGS) entry which is preliminary data.</text>
</comment>
<dbReference type="PANTHER" id="PTHR43096:SF10">
    <property type="entry name" value="CHAPERONE PROTEIN DNAJ A6, CHLOROPLASTIC"/>
    <property type="match status" value="1"/>
</dbReference>
<keyword evidence="3" id="KW-1185">Reference proteome</keyword>
<evidence type="ECO:0000313" key="3">
    <source>
        <dbReference type="Proteomes" id="UP000224006"/>
    </source>
</evidence>
<dbReference type="GO" id="GO:0042026">
    <property type="term" value="P:protein refolding"/>
    <property type="evidence" value="ECO:0007669"/>
    <property type="project" value="TreeGrafter"/>
</dbReference>
<dbReference type="InterPro" id="IPR036869">
    <property type="entry name" value="J_dom_sf"/>
</dbReference>
<dbReference type="PROSITE" id="PS00636">
    <property type="entry name" value="DNAJ_1"/>
    <property type="match status" value="1"/>
</dbReference>
<accession>A0A2A9MBA0</accession>
<dbReference type="OrthoDB" id="10250354at2759"/>
<dbReference type="GO" id="GO:0005737">
    <property type="term" value="C:cytoplasm"/>
    <property type="evidence" value="ECO:0007669"/>
    <property type="project" value="TreeGrafter"/>
</dbReference>
<dbReference type="GeneID" id="40310974"/>
<dbReference type="AlphaFoldDB" id="A0A2A9MBA0"/>
<dbReference type="EMBL" id="NWUJ01000005">
    <property type="protein sequence ID" value="PFH35159.1"/>
    <property type="molecule type" value="Genomic_DNA"/>
</dbReference>
<feature type="domain" description="J" evidence="1">
    <location>
        <begin position="55"/>
        <end position="119"/>
    </location>
</feature>